<accession>M3YVU8</accession>
<feature type="compositionally biased region" description="Gly residues" evidence="1">
    <location>
        <begin position="61"/>
        <end position="71"/>
    </location>
</feature>
<feature type="region of interest" description="Disordered" evidence="1">
    <location>
        <begin position="162"/>
        <end position="182"/>
    </location>
</feature>
<feature type="region of interest" description="Disordered" evidence="1">
    <location>
        <begin position="232"/>
        <end position="261"/>
    </location>
</feature>
<protein>
    <submittedName>
        <fullName evidence="2">Uncharacterized protein</fullName>
    </submittedName>
</protein>
<dbReference type="HOGENOM" id="CLU_863201_0_0_1"/>
<sequence length="322" mass="34105">MRSRPHTCASQRANWPACPSPPTHDAEQFTQVPEQGVRRRSGSQGDQRQLPEKCSAEHRGLGWGESARGGGEPPPPRCASRSAPWLPSAVTEAAGASQCSREARAEGRGLQGAPRWPPAPGLSRPPRGPGAALGPVTEPVAGPGHPASTLLSQKRLNDTQDPLQDAAQGATQVTHPKVPRGSRGMFLFKRNLGVEDLKSGSSWRTPGTRIRSEHMLRGDILHILEALLTQPLSSRRKASRSPDTHRHLRKPRPSCRGRPSSLLKCVRGATSAPGARPSSGPLGVHSTAQPLTLQARALLSTHTLGTCGSFTAPALTSAPDSS</sequence>
<dbReference type="Ensembl" id="ENSMPUT00000015699.1">
    <property type="protein sequence ID" value="ENSMPUP00000015458.1"/>
    <property type="gene ID" value="ENSMPUG00000015568.1"/>
</dbReference>
<reference evidence="2" key="1">
    <citation type="submission" date="2024-06" db="UniProtKB">
        <authorList>
            <consortium name="Ensembl"/>
        </authorList>
    </citation>
    <scope>IDENTIFICATION</scope>
</reference>
<organism evidence="2">
    <name type="scientific">Mustela putorius furo</name>
    <name type="common">European domestic ferret</name>
    <name type="synonym">Mustela furo</name>
    <dbReference type="NCBI Taxonomy" id="9669"/>
    <lineage>
        <taxon>Eukaryota</taxon>
        <taxon>Metazoa</taxon>
        <taxon>Chordata</taxon>
        <taxon>Craniata</taxon>
        <taxon>Vertebrata</taxon>
        <taxon>Euteleostomi</taxon>
        <taxon>Mammalia</taxon>
        <taxon>Eutheria</taxon>
        <taxon>Laurasiatheria</taxon>
        <taxon>Carnivora</taxon>
        <taxon>Caniformia</taxon>
        <taxon>Musteloidea</taxon>
        <taxon>Mustelidae</taxon>
        <taxon>Mustelinae</taxon>
        <taxon>Mustela</taxon>
    </lineage>
</organism>
<name>M3YVU8_MUSPF</name>
<feature type="region of interest" description="Disordered" evidence="1">
    <location>
        <begin position="1"/>
        <end position="150"/>
    </location>
</feature>
<dbReference type="InParanoid" id="M3YVU8"/>
<dbReference type="AlphaFoldDB" id="M3YVU8"/>
<evidence type="ECO:0000313" key="2">
    <source>
        <dbReference type="Ensembl" id="ENSMPUP00000015458.1"/>
    </source>
</evidence>
<feature type="compositionally biased region" description="Basic and acidic residues" evidence="1">
    <location>
        <begin position="49"/>
        <end position="60"/>
    </location>
</feature>
<dbReference type="EMBL" id="AEYP01058857">
    <property type="status" value="NOT_ANNOTATED_CDS"/>
    <property type="molecule type" value="Genomic_DNA"/>
</dbReference>
<dbReference type="EMBL" id="AEYP01058858">
    <property type="status" value="NOT_ANNOTATED_CDS"/>
    <property type="molecule type" value="Genomic_DNA"/>
</dbReference>
<proteinExistence type="predicted"/>
<feature type="compositionally biased region" description="Basic residues" evidence="1">
    <location>
        <begin position="246"/>
        <end position="255"/>
    </location>
</feature>
<evidence type="ECO:0000256" key="1">
    <source>
        <dbReference type="SAM" id="MobiDB-lite"/>
    </source>
</evidence>